<proteinExistence type="predicted"/>
<dbReference type="Proteomes" id="UP000747110">
    <property type="component" value="Unassembled WGS sequence"/>
</dbReference>
<organism evidence="2 3">
    <name type="scientific">Volvox reticuliferus</name>
    <dbReference type="NCBI Taxonomy" id="1737510"/>
    <lineage>
        <taxon>Eukaryota</taxon>
        <taxon>Viridiplantae</taxon>
        <taxon>Chlorophyta</taxon>
        <taxon>core chlorophytes</taxon>
        <taxon>Chlorophyceae</taxon>
        <taxon>CS clade</taxon>
        <taxon>Chlamydomonadales</taxon>
        <taxon>Volvocaceae</taxon>
        <taxon>Volvox</taxon>
    </lineage>
</organism>
<gene>
    <name evidence="2" type="ORF">Vretifemale_4802</name>
</gene>
<reference evidence="2" key="1">
    <citation type="journal article" date="2021" name="Proc. Natl. Acad. Sci. U.S.A.">
        <title>Three genomes in the algal genus Volvox reveal the fate of a haploid sex-determining region after a transition to homothallism.</title>
        <authorList>
            <person name="Yamamoto K."/>
            <person name="Hamaji T."/>
            <person name="Kawai-Toyooka H."/>
            <person name="Matsuzaki R."/>
            <person name="Takahashi F."/>
            <person name="Nishimura Y."/>
            <person name="Kawachi M."/>
            <person name="Noguchi H."/>
            <person name="Minakuchi Y."/>
            <person name="Umen J.G."/>
            <person name="Toyoda A."/>
            <person name="Nozaki H."/>
        </authorList>
    </citation>
    <scope>NUCLEOTIDE SEQUENCE</scope>
    <source>
        <strain evidence="2">NIES-3786</strain>
    </source>
</reference>
<keyword evidence="3" id="KW-1185">Reference proteome</keyword>
<dbReference type="OrthoDB" id="551800at2759"/>
<protein>
    <submittedName>
        <fullName evidence="2">Uncharacterized protein</fullName>
    </submittedName>
</protein>
<dbReference type="EMBL" id="BNCP01000006">
    <property type="protein sequence ID" value="GIL74928.1"/>
    <property type="molecule type" value="Genomic_DNA"/>
</dbReference>
<feature type="compositionally biased region" description="Polar residues" evidence="1">
    <location>
        <begin position="1"/>
        <end position="10"/>
    </location>
</feature>
<name>A0A8J4FHP6_9CHLO</name>
<sequence length="173" mass="17184">MSAGSPSLTGLSDGPNKKSRLLELIQLPESLDDAMLQRTAATPKQQHLPADEAQRQLGTLQLGSGDELISSASVAAAPSVHADTAAAVQAPPATDTPMTTEGIPPDAVVVAATVALVSAAASAPAAGQMHAPSSARGEKPVVALAAQREGSLDPAPSDPAVCVSYDCVADSSG</sequence>
<evidence type="ECO:0000313" key="3">
    <source>
        <dbReference type="Proteomes" id="UP000747110"/>
    </source>
</evidence>
<evidence type="ECO:0000313" key="2">
    <source>
        <dbReference type="EMBL" id="GIL74928.1"/>
    </source>
</evidence>
<evidence type="ECO:0000256" key="1">
    <source>
        <dbReference type="SAM" id="MobiDB-lite"/>
    </source>
</evidence>
<feature type="region of interest" description="Disordered" evidence="1">
    <location>
        <begin position="1"/>
        <end position="20"/>
    </location>
</feature>
<accession>A0A8J4FHP6</accession>
<dbReference type="AlphaFoldDB" id="A0A8J4FHP6"/>
<comment type="caution">
    <text evidence="2">The sequence shown here is derived from an EMBL/GenBank/DDBJ whole genome shotgun (WGS) entry which is preliminary data.</text>
</comment>